<feature type="active site" evidence="4">
    <location>
        <position position="277"/>
    </location>
</feature>
<evidence type="ECO:0000313" key="9">
    <source>
        <dbReference type="EMBL" id="OIV37912.1"/>
    </source>
</evidence>
<dbReference type="Gene3D" id="2.60.220.10">
    <property type="entry name" value="Polysaccharide lyase family 8-like, C-terminal"/>
    <property type="match status" value="1"/>
</dbReference>
<dbReference type="GO" id="GO:0005975">
    <property type="term" value="P:carbohydrate metabolic process"/>
    <property type="evidence" value="ECO:0007669"/>
    <property type="project" value="InterPro"/>
</dbReference>
<evidence type="ECO:0000256" key="5">
    <source>
        <dbReference type="SAM" id="SignalP"/>
    </source>
</evidence>
<dbReference type="PANTHER" id="PTHR38481:SF1">
    <property type="entry name" value="HYALURONATE LYASE"/>
    <property type="match status" value="1"/>
</dbReference>
<dbReference type="GO" id="GO:0016837">
    <property type="term" value="F:carbon-oxygen lyase activity, acting on polysaccharides"/>
    <property type="evidence" value="ECO:0007669"/>
    <property type="project" value="UniProtKB-ARBA"/>
</dbReference>
<evidence type="ECO:0000313" key="10">
    <source>
        <dbReference type="Proteomes" id="UP000243342"/>
    </source>
</evidence>
<dbReference type="SUPFAM" id="SSF48230">
    <property type="entry name" value="Chondroitin AC/alginate lyase"/>
    <property type="match status" value="1"/>
</dbReference>
<evidence type="ECO:0000259" key="7">
    <source>
        <dbReference type="Pfam" id="PF02884"/>
    </source>
</evidence>
<feature type="active site" evidence="4">
    <location>
        <position position="337"/>
    </location>
</feature>
<keyword evidence="2 5" id="KW-0732">Signal</keyword>
<gene>
    <name evidence="9" type="ORF">BIV57_08635</name>
</gene>
<evidence type="ECO:0000256" key="4">
    <source>
        <dbReference type="PIRSR" id="PIRSR638970-1"/>
    </source>
</evidence>
<dbReference type="GO" id="GO:0005576">
    <property type="term" value="C:extracellular region"/>
    <property type="evidence" value="ECO:0007669"/>
    <property type="project" value="InterPro"/>
</dbReference>
<dbReference type="InterPro" id="IPR004103">
    <property type="entry name" value="Lyase_8_C"/>
</dbReference>
<dbReference type="InterPro" id="IPR012970">
    <property type="entry name" value="Lyase_8_alpha_N"/>
</dbReference>
<dbReference type="Gene3D" id="1.50.10.100">
    <property type="entry name" value="Chondroitin AC/alginate lyase"/>
    <property type="match status" value="1"/>
</dbReference>
<dbReference type="GO" id="GO:0030246">
    <property type="term" value="F:carbohydrate binding"/>
    <property type="evidence" value="ECO:0007669"/>
    <property type="project" value="InterPro"/>
</dbReference>
<dbReference type="InterPro" id="IPR003159">
    <property type="entry name" value="Lyase_8_central_dom"/>
</dbReference>
<sequence length="810" mass="83762">MLLGGTALAAAAAVPFALAAPAGAASASSASSASPASSAASGADDFAAGRAQWLGMLVGSGWDPGNPALAAALQQIETAATAARAKLVPAGQRTTSLFSDVTIPADHSSSSPVSTTAARLKALALGWATPGTATHGDAGLLADIADGLDWFTANPYATGVTEWANWFDWEIGVPLALNDAVLLIFGSAEATADRVAQWIAPERHFVPSVPLTGTKGAAANRVNLCDAVLGRALLTEDADETAAAISALEGVLVYKDGTTAADYTRDGFYSDGSFTQHIWFPYAAGYGSSLFTSLANILGRAAGTRWAVTDPIIAQWVHRSFEPLFWRGAIMDMTAGRDVSFATYSDLGSGRAINRSILMLLSGLSDADRPSVAAFVKRNLLDADGTTPPTGWPIPAIVAADALLADASTAPRGPLAESHVFGVMDRAVHRTADWAVGIAMNSPRIAGYETGNNENLRGWYTGDGMTYLYTDNQQYGGGYWCTVNPYRLPGTTVDTAPRQLVNIPWATEYRNPEPWVGGAALDADSVAAVGMRLKADDSALTCTKSWFCLPDRVVALGAGITDPGGPGAVTTVEHRRLTGSAAGESAALLVDGTRLVPGDGDSAAPDGVRWAHLEGTAGYVFPRPVTLHALRETRTGAYTDIDHGSTGTGGPSYTNRFLTLHLDHGADAENASYAYVLLPGASARRTADEARDPSTSVVANTPEVQAVRDARAGVLAANVFAAGGGSADGGFARLRSEGPLSAVLRKTGATARVAVSDPTQTADTVTLDVLGHWTRVTEAQGITARRIPGGLRLTATTESAAGAPRTATLG</sequence>
<dbReference type="CDD" id="cd01083">
    <property type="entry name" value="GAG_Lyase"/>
    <property type="match status" value="1"/>
</dbReference>
<feature type="signal peptide" evidence="5">
    <location>
        <begin position="1"/>
        <end position="19"/>
    </location>
</feature>
<evidence type="ECO:0000259" key="6">
    <source>
        <dbReference type="Pfam" id="PF02278"/>
    </source>
</evidence>
<keyword evidence="3" id="KW-0456">Lyase</keyword>
<feature type="domain" description="Polysaccharide lyase family 8 C-terminal" evidence="7">
    <location>
        <begin position="696"/>
        <end position="766"/>
    </location>
</feature>
<dbReference type="InterPro" id="IPR011013">
    <property type="entry name" value="Gal_mutarotase_sf_dom"/>
</dbReference>
<feature type="domain" description="Polysaccharide lyase 8 N-terminal alpha-helical" evidence="8">
    <location>
        <begin position="53"/>
        <end position="364"/>
    </location>
</feature>
<evidence type="ECO:0000256" key="2">
    <source>
        <dbReference type="ARBA" id="ARBA00022729"/>
    </source>
</evidence>
<evidence type="ECO:0000256" key="1">
    <source>
        <dbReference type="ARBA" id="ARBA00006699"/>
    </source>
</evidence>
<dbReference type="Gene3D" id="2.70.98.10">
    <property type="match status" value="1"/>
</dbReference>
<evidence type="ECO:0000259" key="8">
    <source>
        <dbReference type="Pfam" id="PF08124"/>
    </source>
</evidence>
<dbReference type="EMBL" id="MLCF01000041">
    <property type="protein sequence ID" value="OIV37912.1"/>
    <property type="molecule type" value="Genomic_DNA"/>
</dbReference>
<feature type="chain" id="PRO_5039385529" description="Hyaluronate lyase" evidence="5">
    <location>
        <begin position="20"/>
        <end position="810"/>
    </location>
</feature>
<keyword evidence="10" id="KW-1185">Reference proteome</keyword>
<dbReference type="STRING" id="1428644.BIV57_08635"/>
<reference evidence="9 10" key="1">
    <citation type="submission" date="2016-10" db="EMBL/GenBank/DDBJ databases">
        <title>Genome sequence of Streptomyces gilvigriseus MUSC 26.</title>
        <authorList>
            <person name="Lee L.-H."/>
            <person name="Ser H.-L."/>
        </authorList>
    </citation>
    <scope>NUCLEOTIDE SEQUENCE [LARGE SCALE GENOMIC DNA]</scope>
    <source>
        <strain evidence="9 10">MUSC 26</strain>
    </source>
</reference>
<protein>
    <recommendedName>
        <fullName evidence="11">Hyaluronate lyase</fullName>
    </recommendedName>
</protein>
<feature type="active site" evidence="4">
    <location>
        <position position="286"/>
    </location>
</feature>
<name>A0A1J7C8Q2_9ACTN</name>
<dbReference type="SUPFAM" id="SSF74650">
    <property type="entry name" value="Galactose mutarotase-like"/>
    <property type="match status" value="1"/>
</dbReference>
<evidence type="ECO:0000256" key="3">
    <source>
        <dbReference type="ARBA" id="ARBA00023239"/>
    </source>
</evidence>
<dbReference type="AlphaFoldDB" id="A0A1J7C8Q2"/>
<dbReference type="Proteomes" id="UP000243342">
    <property type="component" value="Unassembled WGS sequence"/>
</dbReference>
<dbReference type="SUPFAM" id="SSF49863">
    <property type="entry name" value="Hyaluronate lyase-like, C-terminal domain"/>
    <property type="match status" value="1"/>
</dbReference>
<comment type="caution">
    <text evidence="9">The sequence shown here is derived from an EMBL/GenBank/DDBJ whole genome shotgun (WGS) entry which is preliminary data.</text>
</comment>
<feature type="domain" description="Polysaccharide lyase family 8 central" evidence="6">
    <location>
        <begin position="419"/>
        <end position="682"/>
    </location>
</feature>
<evidence type="ECO:0008006" key="11">
    <source>
        <dbReference type="Google" id="ProtNLM"/>
    </source>
</evidence>
<dbReference type="InterPro" id="IPR008929">
    <property type="entry name" value="Chondroitin_lyas"/>
</dbReference>
<dbReference type="InterPro" id="IPR038970">
    <property type="entry name" value="Lyase_8"/>
</dbReference>
<dbReference type="Pfam" id="PF02884">
    <property type="entry name" value="Lyase_8_C"/>
    <property type="match status" value="1"/>
</dbReference>
<dbReference type="Pfam" id="PF08124">
    <property type="entry name" value="Lyase_8_N"/>
    <property type="match status" value="1"/>
</dbReference>
<organism evidence="9 10">
    <name type="scientific">Mangrovactinospora gilvigrisea</name>
    <dbReference type="NCBI Taxonomy" id="1428644"/>
    <lineage>
        <taxon>Bacteria</taxon>
        <taxon>Bacillati</taxon>
        <taxon>Actinomycetota</taxon>
        <taxon>Actinomycetes</taxon>
        <taxon>Kitasatosporales</taxon>
        <taxon>Streptomycetaceae</taxon>
        <taxon>Mangrovactinospora</taxon>
    </lineage>
</organism>
<dbReference type="Pfam" id="PF02278">
    <property type="entry name" value="Lyase_8"/>
    <property type="match status" value="1"/>
</dbReference>
<proteinExistence type="inferred from homology"/>
<dbReference type="InterPro" id="IPR011071">
    <property type="entry name" value="Lyase_8-like_C"/>
</dbReference>
<dbReference type="PANTHER" id="PTHR38481">
    <property type="entry name" value="HYALURONATE LYASE"/>
    <property type="match status" value="1"/>
</dbReference>
<accession>A0A1J7C8Q2</accession>
<comment type="similarity">
    <text evidence="1">Belongs to the polysaccharide lyase 8 family.</text>
</comment>
<dbReference type="InterPro" id="IPR014718">
    <property type="entry name" value="GH-type_carb-bd"/>
</dbReference>